<accession>D1PQR5</accession>
<dbReference type="Gene3D" id="1.50.10.10">
    <property type="match status" value="1"/>
</dbReference>
<dbReference type="EMBL" id="ACBY02000052">
    <property type="protein sequence ID" value="EFB74930.1"/>
    <property type="molecule type" value="Genomic_DNA"/>
</dbReference>
<dbReference type="PRINTS" id="PR00735">
    <property type="entry name" value="GLHYDRLASE8"/>
</dbReference>
<dbReference type="STRING" id="411471.SUBVAR_06742"/>
<dbReference type="SUPFAM" id="SSF48208">
    <property type="entry name" value="Six-hairpin glycosidases"/>
    <property type="match status" value="1"/>
</dbReference>
<keyword evidence="5" id="KW-1185">Reference proteome</keyword>
<evidence type="ECO:0000256" key="2">
    <source>
        <dbReference type="ARBA" id="ARBA00022801"/>
    </source>
</evidence>
<name>D1PQR5_9FIRM</name>
<dbReference type="eggNOG" id="COG3405">
    <property type="taxonomic scope" value="Bacteria"/>
</dbReference>
<dbReference type="InterPro" id="IPR012341">
    <property type="entry name" value="6hp_glycosidase-like_sf"/>
</dbReference>
<dbReference type="Proteomes" id="UP000003438">
    <property type="component" value="Unassembled WGS sequence"/>
</dbReference>
<dbReference type="GO" id="GO:0004553">
    <property type="term" value="F:hydrolase activity, hydrolyzing O-glycosyl compounds"/>
    <property type="evidence" value="ECO:0007669"/>
    <property type="project" value="InterPro"/>
</dbReference>
<proteinExistence type="inferred from homology"/>
<dbReference type="RefSeq" id="WP_007048093.1">
    <property type="nucleotide sequence ID" value="NZ_GG704770.1"/>
</dbReference>
<evidence type="ECO:0000256" key="3">
    <source>
        <dbReference type="ARBA" id="ARBA00023295"/>
    </source>
</evidence>
<comment type="similarity">
    <text evidence="1">Belongs to the glycosyl hydrolase 8 (cellulase D) family.</text>
</comment>
<comment type="caution">
    <text evidence="4">The sequence shown here is derived from an EMBL/GenBank/DDBJ whole genome shotgun (WGS) entry which is preliminary data.</text>
</comment>
<dbReference type="InterPro" id="IPR008928">
    <property type="entry name" value="6-hairpin_glycosidase_sf"/>
</dbReference>
<gene>
    <name evidence="4" type="ORF">SUBVAR_06742</name>
</gene>
<organism evidence="4 5">
    <name type="scientific">Subdoligranulum variabile DSM 15176</name>
    <dbReference type="NCBI Taxonomy" id="411471"/>
    <lineage>
        <taxon>Bacteria</taxon>
        <taxon>Bacillati</taxon>
        <taxon>Bacillota</taxon>
        <taxon>Clostridia</taxon>
        <taxon>Eubacteriales</taxon>
        <taxon>Oscillospiraceae</taxon>
        <taxon>Subdoligranulum</taxon>
    </lineage>
</organism>
<evidence type="ECO:0000256" key="1">
    <source>
        <dbReference type="ARBA" id="ARBA00009209"/>
    </source>
</evidence>
<reference evidence="4" key="1">
    <citation type="submission" date="2009-12" db="EMBL/GenBank/DDBJ databases">
        <authorList>
            <person name="Weinstock G."/>
            <person name="Sodergren E."/>
            <person name="Clifton S."/>
            <person name="Fulton L."/>
            <person name="Fulton B."/>
            <person name="Courtney L."/>
            <person name="Fronick C."/>
            <person name="Harrison M."/>
            <person name="Strong C."/>
            <person name="Farmer C."/>
            <person name="Delahaunty K."/>
            <person name="Markovic C."/>
            <person name="Hall O."/>
            <person name="Minx P."/>
            <person name="Tomlinson C."/>
            <person name="Mitreva M."/>
            <person name="Nelson J."/>
            <person name="Hou S."/>
            <person name="Wollam A."/>
            <person name="Pepin K.H."/>
            <person name="Johnson M."/>
            <person name="Bhonagiri V."/>
            <person name="Nash W.E."/>
            <person name="Warren W."/>
            <person name="Chinwalla A."/>
            <person name="Mardis E.R."/>
            <person name="Wilson R.K."/>
        </authorList>
    </citation>
    <scope>NUCLEOTIDE SEQUENCE [LARGE SCALE GENOMIC DNA]</scope>
    <source>
        <strain evidence="4">DSM 15176</strain>
    </source>
</reference>
<sequence length="388" mass="44646">MIMEGAYYNGQYLNRLERLGYSQAEIDNKLESTFEEMFYGPQGVRLCHFAGPDMMYIEDTGNHDVRTEGMSYAMMFCVQMNRQKEFDCLWRWVVTHMYLTEGENAGYFAWSCHTDGSKNSDGPAPDGEEFFAMSLFFAANRWGSGEGVLDYASWARRILHTCVHKGEEAGSGFPMWNPENHLIKFVPNCEFTDPSYHLPHFYELFALWSDECDRPFWHAAAAASRQYLRKACHARTGLSAEYAEYDGRPHRGDQPDRHDWFFSDAYRTLGNIALDAQWFGDKDGWAQETAAHIQQFFEEKEHGQTNGIYLIDGTPVEGNALHPVGLLATIAQGSLILDDACADEWLRRFFSTPLRSGPRRYYDNCLYLFALLALSGHYRIWFPQEAKV</sequence>
<dbReference type="AlphaFoldDB" id="D1PQR5"/>
<dbReference type="CAZy" id="GH8">
    <property type="family name" value="Glycoside Hydrolase Family 8"/>
</dbReference>
<dbReference type="InterPro" id="IPR002037">
    <property type="entry name" value="Glyco_hydro_8"/>
</dbReference>
<evidence type="ECO:0000313" key="5">
    <source>
        <dbReference type="Proteomes" id="UP000003438"/>
    </source>
</evidence>
<dbReference type="GO" id="GO:0005975">
    <property type="term" value="P:carbohydrate metabolic process"/>
    <property type="evidence" value="ECO:0007669"/>
    <property type="project" value="InterPro"/>
</dbReference>
<keyword evidence="2 4" id="KW-0378">Hydrolase</keyword>
<protein>
    <submittedName>
        <fullName evidence="4">Glycosyl hydrolase family 8</fullName>
    </submittedName>
</protein>
<dbReference type="Pfam" id="PF01270">
    <property type="entry name" value="Glyco_hydro_8"/>
    <property type="match status" value="1"/>
</dbReference>
<evidence type="ECO:0000313" key="4">
    <source>
        <dbReference type="EMBL" id="EFB74930.1"/>
    </source>
</evidence>
<keyword evidence="3" id="KW-0326">Glycosidase</keyword>
<dbReference type="HOGENOM" id="CLU_037722_0_0_9"/>